<dbReference type="EMBL" id="JBHSMC010000029">
    <property type="protein sequence ID" value="MFC5466712.1"/>
    <property type="molecule type" value="Genomic_DNA"/>
</dbReference>
<keyword evidence="10" id="KW-1185">Reference proteome</keyword>
<keyword evidence="3" id="KW-1003">Cell membrane</keyword>
<dbReference type="InterPro" id="IPR023090">
    <property type="entry name" value="UPF0702_alpha/beta_dom_sf"/>
</dbReference>
<feature type="transmembrane region" description="Helical" evidence="7">
    <location>
        <begin position="6"/>
        <end position="26"/>
    </location>
</feature>
<dbReference type="InterPro" id="IPR007353">
    <property type="entry name" value="DUF421"/>
</dbReference>
<evidence type="ECO:0000313" key="10">
    <source>
        <dbReference type="Proteomes" id="UP001596147"/>
    </source>
</evidence>
<evidence type="ECO:0000313" key="9">
    <source>
        <dbReference type="EMBL" id="MFC5466712.1"/>
    </source>
</evidence>
<evidence type="ECO:0000256" key="6">
    <source>
        <dbReference type="ARBA" id="ARBA00023136"/>
    </source>
</evidence>
<evidence type="ECO:0000256" key="7">
    <source>
        <dbReference type="SAM" id="Phobius"/>
    </source>
</evidence>
<comment type="subcellular location">
    <subcellularLocation>
        <location evidence="1">Cell membrane</location>
        <topology evidence="1">Multi-pass membrane protein</topology>
    </subcellularLocation>
</comment>
<reference evidence="10" key="1">
    <citation type="journal article" date="2019" name="Int. J. Syst. Evol. Microbiol.">
        <title>The Global Catalogue of Microorganisms (GCM) 10K type strain sequencing project: providing services to taxonomists for standard genome sequencing and annotation.</title>
        <authorList>
            <consortium name="The Broad Institute Genomics Platform"/>
            <consortium name="The Broad Institute Genome Sequencing Center for Infectious Disease"/>
            <person name="Wu L."/>
            <person name="Ma J."/>
        </authorList>
    </citation>
    <scope>NUCLEOTIDE SEQUENCE [LARGE SCALE GENOMIC DNA]</scope>
    <source>
        <strain evidence="10">CGMCC 1.12237</strain>
    </source>
</reference>
<keyword evidence="4 7" id="KW-0812">Transmembrane</keyword>
<comment type="similarity">
    <text evidence="2">Belongs to the UPF0702 family.</text>
</comment>
<keyword evidence="5 7" id="KW-1133">Transmembrane helix</keyword>
<dbReference type="PANTHER" id="PTHR34582:SF6">
    <property type="entry name" value="UPF0702 TRANSMEMBRANE PROTEIN YCAP"/>
    <property type="match status" value="1"/>
</dbReference>
<evidence type="ECO:0000256" key="1">
    <source>
        <dbReference type="ARBA" id="ARBA00004651"/>
    </source>
</evidence>
<feature type="domain" description="YetF C-terminal" evidence="8">
    <location>
        <begin position="82"/>
        <end position="203"/>
    </location>
</feature>
<evidence type="ECO:0000256" key="2">
    <source>
        <dbReference type="ARBA" id="ARBA00006448"/>
    </source>
</evidence>
<feature type="transmembrane region" description="Helical" evidence="7">
    <location>
        <begin position="58"/>
        <end position="81"/>
    </location>
</feature>
<evidence type="ECO:0000256" key="5">
    <source>
        <dbReference type="ARBA" id="ARBA00022989"/>
    </source>
</evidence>
<sequence length="217" mass="25231">MEDYFSIIFRTIFLYGVILVIFRLMGKREIGELSILDLVVFIMIGEMAVVAIEQHNDPILHSIVPMLILLIIQVGLAYIGLKSRRFRRLIDGKPSLIINKGKIDENEMRKLRYNFDDLLMQLREKDIPNIADVEFAILEPSGNLSVIKKSNKKTPASYTIPVILNGIVQQEHLEEIQKSEEWLRKELHDRGHHDIEKISFCSFQDGKFFIDYMDEPN</sequence>
<proteinExistence type="inferred from homology"/>
<accession>A0ABW0LNW7</accession>
<dbReference type="Pfam" id="PF04239">
    <property type="entry name" value="DUF421"/>
    <property type="match status" value="1"/>
</dbReference>
<comment type="caution">
    <text evidence="9">The sequence shown here is derived from an EMBL/GenBank/DDBJ whole genome shotgun (WGS) entry which is preliminary data.</text>
</comment>
<evidence type="ECO:0000259" key="8">
    <source>
        <dbReference type="Pfam" id="PF04239"/>
    </source>
</evidence>
<dbReference type="PANTHER" id="PTHR34582">
    <property type="entry name" value="UPF0702 TRANSMEMBRANE PROTEIN YCAP"/>
    <property type="match status" value="1"/>
</dbReference>
<evidence type="ECO:0000256" key="4">
    <source>
        <dbReference type="ARBA" id="ARBA00022692"/>
    </source>
</evidence>
<gene>
    <name evidence="9" type="ORF">ACFPM4_18465</name>
</gene>
<dbReference type="Gene3D" id="3.30.240.20">
    <property type="entry name" value="bsu07140 like domains"/>
    <property type="match status" value="2"/>
</dbReference>
<name>A0ABW0LNW7_9BACI</name>
<organism evidence="9 10">
    <name type="scientific">Lederbergia graminis</name>
    <dbReference type="NCBI Taxonomy" id="735518"/>
    <lineage>
        <taxon>Bacteria</taxon>
        <taxon>Bacillati</taxon>
        <taxon>Bacillota</taxon>
        <taxon>Bacilli</taxon>
        <taxon>Bacillales</taxon>
        <taxon>Bacillaceae</taxon>
        <taxon>Lederbergia</taxon>
    </lineage>
</organism>
<dbReference type="RefSeq" id="WP_382355101.1">
    <property type="nucleotide sequence ID" value="NZ_JBHSMC010000029.1"/>
</dbReference>
<feature type="transmembrane region" description="Helical" evidence="7">
    <location>
        <begin position="33"/>
        <end position="52"/>
    </location>
</feature>
<protein>
    <submittedName>
        <fullName evidence="9">DUF421 domain-containing protein</fullName>
    </submittedName>
</protein>
<evidence type="ECO:0000256" key="3">
    <source>
        <dbReference type="ARBA" id="ARBA00022475"/>
    </source>
</evidence>
<dbReference type="Proteomes" id="UP001596147">
    <property type="component" value="Unassembled WGS sequence"/>
</dbReference>
<keyword evidence="6 7" id="KW-0472">Membrane</keyword>